<dbReference type="RefSeq" id="WP_371163140.1">
    <property type="nucleotide sequence ID" value="NZ_JBEDNX010000003.1"/>
</dbReference>
<accession>A0ABD5M7T3</accession>
<dbReference type="Proteomes" id="UP001567572">
    <property type="component" value="Unassembled WGS sequence"/>
</dbReference>
<proteinExistence type="predicted"/>
<keyword evidence="6" id="KW-1185">Reference proteome</keyword>
<protein>
    <submittedName>
        <fullName evidence="5">Prolyl oligopeptidase family serine peptidase</fullName>
    </submittedName>
</protein>
<feature type="region of interest" description="Disordered" evidence="3">
    <location>
        <begin position="327"/>
        <end position="350"/>
    </location>
</feature>
<organism evidence="5 6">
    <name type="scientific">Halorubrum miltondacostae</name>
    <dbReference type="NCBI Taxonomy" id="3076378"/>
    <lineage>
        <taxon>Archaea</taxon>
        <taxon>Methanobacteriati</taxon>
        <taxon>Methanobacteriota</taxon>
        <taxon>Stenosarchaea group</taxon>
        <taxon>Halobacteria</taxon>
        <taxon>Halobacteriales</taxon>
        <taxon>Haloferacaceae</taxon>
        <taxon>Halorubrum</taxon>
    </lineage>
</organism>
<dbReference type="EMBL" id="JBEDNY010000006">
    <property type="protein sequence ID" value="MEZ3165098.1"/>
    <property type="molecule type" value="Genomic_DNA"/>
</dbReference>
<dbReference type="Pfam" id="PF00326">
    <property type="entry name" value="Peptidase_S9"/>
    <property type="match status" value="1"/>
</dbReference>
<dbReference type="InterPro" id="IPR011659">
    <property type="entry name" value="WD40"/>
</dbReference>
<dbReference type="GO" id="GO:0008233">
    <property type="term" value="F:peptidase activity"/>
    <property type="evidence" value="ECO:0007669"/>
    <property type="project" value="UniProtKB-ARBA"/>
</dbReference>
<evidence type="ECO:0000256" key="2">
    <source>
        <dbReference type="ARBA" id="ARBA00022825"/>
    </source>
</evidence>
<dbReference type="AlphaFoldDB" id="A0ABD5M7T3"/>
<dbReference type="SUPFAM" id="SSF53474">
    <property type="entry name" value="alpha/beta-Hydrolases"/>
    <property type="match status" value="1"/>
</dbReference>
<reference evidence="5 6" key="1">
    <citation type="submission" date="2024-06" db="EMBL/GenBank/DDBJ databases">
        <title>Halorubrum miltondacostae sp. nov., a potential PHA producer isolated from an inland solar saltern in Rio Maior, Portugal.</title>
        <authorList>
            <person name="Albuquerque L."/>
            <person name="Viver T."/>
            <person name="Barroso C."/>
            <person name="Claudino R."/>
            <person name="Galvan M."/>
            <person name="Simoes G."/>
            <person name="Lobo Da Cunha A."/>
            <person name="Egas C."/>
        </authorList>
    </citation>
    <scope>NUCLEOTIDE SEQUENCE [LARGE SCALE GENOMIC DNA]</scope>
    <source>
        <strain evidence="5 6">RMP-11</strain>
    </source>
</reference>
<keyword evidence="2" id="KW-0720">Serine protease</keyword>
<dbReference type="PANTHER" id="PTHR42776">
    <property type="entry name" value="SERINE PEPTIDASE S9 FAMILY MEMBER"/>
    <property type="match status" value="1"/>
</dbReference>
<evidence type="ECO:0000259" key="4">
    <source>
        <dbReference type="Pfam" id="PF00326"/>
    </source>
</evidence>
<dbReference type="SUPFAM" id="SSF82171">
    <property type="entry name" value="DPP6 N-terminal domain-like"/>
    <property type="match status" value="1"/>
</dbReference>
<keyword evidence="2" id="KW-0645">Protease</keyword>
<dbReference type="InterPro" id="IPR029058">
    <property type="entry name" value="AB_hydrolase_fold"/>
</dbReference>
<dbReference type="InterPro" id="IPR001375">
    <property type="entry name" value="Peptidase_S9_cat"/>
</dbReference>
<feature type="domain" description="Peptidase S9 prolyl oligopeptidase catalytic" evidence="4">
    <location>
        <begin position="412"/>
        <end position="613"/>
    </location>
</feature>
<feature type="region of interest" description="Disordered" evidence="3">
    <location>
        <begin position="138"/>
        <end position="158"/>
    </location>
</feature>
<evidence type="ECO:0000313" key="6">
    <source>
        <dbReference type="Proteomes" id="UP001567572"/>
    </source>
</evidence>
<dbReference type="Gene3D" id="2.120.10.30">
    <property type="entry name" value="TolB, C-terminal domain"/>
    <property type="match status" value="2"/>
</dbReference>
<dbReference type="Gene3D" id="3.40.50.1820">
    <property type="entry name" value="alpha/beta hydrolase"/>
    <property type="match status" value="1"/>
</dbReference>
<name>A0ABD5M7T3_9EURY</name>
<gene>
    <name evidence="5" type="ORF">ABNG04_14700</name>
</gene>
<dbReference type="Pfam" id="PF07676">
    <property type="entry name" value="PD40"/>
    <property type="match status" value="1"/>
</dbReference>
<evidence type="ECO:0000313" key="5">
    <source>
        <dbReference type="EMBL" id="MEZ3165098.1"/>
    </source>
</evidence>
<dbReference type="InterPro" id="IPR011042">
    <property type="entry name" value="6-blade_b-propeller_TolB-like"/>
</dbReference>
<evidence type="ECO:0000256" key="3">
    <source>
        <dbReference type="SAM" id="MobiDB-lite"/>
    </source>
</evidence>
<dbReference type="PANTHER" id="PTHR42776:SF27">
    <property type="entry name" value="DIPEPTIDYL PEPTIDASE FAMILY MEMBER 6"/>
    <property type="match status" value="1"/>
</dbReference>
<sequence>MNSSDPDVMNIAETVSVRWRPGYHGANRRLTYLEREEGADVVYDYRFDIDASERLIAFDERISGRFGQFDWNADGTKLTYTRDGQIRVFDVEASTENTPVSSDGFDAEPRYAPTDDRLAFLSGRGGDTDIWVSEDDGSDLRQLTDGANPSDERRWAPSWGPHGDRIGYVAAHDWGNRDWADEVHVVSVDSGHDRRLTQGLSTTSVPAFSPDGHHIAFTAKQVAEPWYRHAEDIHVIDLRDTSRDVFPVEASHQYNIQQLQWDPDGQKLYYPTRERGSQQLESVLLHDETDAAGVTTRLTDHNGVFGSGGAGEIRLSPDGDQIGVPFATHETPCHPRSHPTSGGSTRELRDPDVPDDVVVPEQVAFEASDGLYINAYLYTPEDVSESDPAPALVQAHGGAHFQYSDGWHPLEQYLVANGYVVLAVDFRGSGGYGRAFQELSMGDWEGGEVTDLRDAAEFVRDRPDTTDAVGIYGGSWGGYMTLHSITQHPETWDAAVEWYGVVNQFSDHAEADRVGRLLTERDLDGTPDERETAYRNASVHWRLDNVTTPLAVLHGKEDQRVPINQATELRNHFEGSSLPFTITVYENEGHGFRDAANRRDAVESTKQWFDRHLR</sequence>
<keyword evidence="1" id="KW-0378">Hydrolase</keyword>
<evidence type="ECO:0000256" key="1">
    <source>
        <dbReference type="ARBA" id="ARBA00022801"/>
    </source>
</evidence>
<comment type="caution">
    <text evidence="5">The sequence shown here is derived from an EMBL/GenBank/DDBJ whole genome shotgun (WGS) entry which is preliminary data.</text>
</comment>